<dbReference type="EMBL" id="JANPWB010000007">
    <property type="protein sequence ID" value="KAJ1172772.1"/>
    <property type="molecule type" value="Genomic_DNA"/>
</dbReference>
<keyword evidence="3" id="KW-1185">Reference proteome</keyword>
<evidence type="ECO:0000256" key="1">
    <source>
        <dbReference type="SAM" id="MobiDB-lite"/>
    </source>
</evidence>
<accession>A0AAV7TA88</accession>
<evidence type="ECO:0000313" key="2">
    <source>
        <dbReference type="EMBL" id="KAJ1172772.1"/>
    </source>
</evidence>
<proteinExistence type="predicted"/>
<comment type="caution">
    <text evidence="2">The sequence shown here is derived from an EMBL/GenBank/DDBJ whole genome shotgun (WGS) entry which is preliminary data.</text>
</comment>
<feature type="compositionally biased region" description="Basic and acidic residues" evidence="1">
    <location>
        <begin position="37"/>
        <end position="48"/>
    </location>
</feature>
<name>A0AAV7TA88_PLEWA</name>
<gene>
    <name evidence="2" type="ORF">NDU88_004614</name>
</gene>
<dbReference type="AlphaFoldDB" id="A0AAV7TA88"/>
<dbReference type="Proteomes" id="UP001066276">
    <property type="component" value="Chromosome 4_1"/>
</dbReference>
<feature type="region of interest" description="Disordered" evidence="1">
    <location>
        <begin position="31"/>
        <end position="56"/>
    </location>
</feature>
<evidence type="ECO:0000313" key="3">
    <source>
        <dbReference type="Proteomes" id="UP001066276"/>
    </source>
</evidence>
<reference evidence="2" key="1">
    <citation type="journal article" date="2022" name="bioRxiv">
        <title>Sequencing and chromosome-scale assembly of the giantPleurodeles waltlgenome.</title>
        <authorList>
            <person name="Brown T."/>
            <person name="Elewa A."/>
            <person name="Iarovenko S."/>
            <person name="Subramanian E."/>
            <person name="Araus A.J."/>
            <person name="Petzold A."/>
            <person name="Susuki M."/>
            <person name="Suzuki K.-i.T."/>
            <person name="Hayashi T."/>
            <person name="Toyoda A."/>
            <person name="Oliveira C."/>
            <person name="Osipova E."/>
            <person name="Leigh N.D."/>
            <person name="Simon A."/>
            <person name="Yun M.H."/>
        </authorList>
    </citation>
    <scope>NUCLEOTIDE SEQUENCE</scope>
    <source>
        <strain evidence="2">20211129_DDA</strain>
        <tissue evidence="2">Liver</tissue>
    </source>
</reference>
<sequence>MYLLVQYRLADQGLLSACTADWECGDTDVARGCTPERQPRLPAERSSEEPDADWSGAQRTVAVRLPVAQLEHATLEDWTGFSHVATVPRGRVL</sequence>
<protein>
    <submittedName>
        <fullName evidence="2">Uncharacterized protein</fullName>
    </submittedName>
</protein>
<organism evidence="2 3">
    <name type="scientific">Pleurodeles waltl</name>
    <name type="common">Iberian ribbed newt</name>
    <dbReference type="NCBI Taxonomy" id="8319"/>
    <lineage>
        <taxon>Eukaryota</taxon>
        <taxon>Metazoa</taxon>
        <taxon>Chordata</taxon>
        <taxon>Craniata</taxon>
        <taxon>Vertebrata</taxon>
        <taxon>Euteleostomi</taxon>
        <taxon>Amphibia</taxon>
        <taxon>Batrachia</taxon>
        <taxon>Caudata</taxon>
        <taxon>Salamandroidea</taxon>
        <taxon>Salamandridae</taxon>
        <taxon>Pleurodelinae</taxon>
        <taxon>Pleurodeles</taxon>
    </lineage>
</organism>